<comment type="caution">
    <text evidence="6">The sequence shown here is derived from an EMBL/GenBank/DDBJ whole genome shotgun (WGS) entry which is preliminary data.</text>
</comment>
<name>A0ABT1MI98_9BACT</name>
<evidence type="ECO:0000256" key="4">
    <source>
        <dbReference type="SAM" id="Phobius"/>
    </source>
</evidence>
<dbReference type="RefSeq" id="WP_255027628.1">
    <property type="nucleotide sequence ID" value="NZ_JANDHW010000008.1"/>
</dbReference>
<keyword evidence="4" id="KW-0472">Membrane</keyword>
<protein>
    <submittedName>
        <fullName evidence="6">Helix-turn-helix domain-containing protein</fullName>
    </submittedName>
</protein>
<evidence type="ECO:0000259" key="5">
    <source>
        <dbReference type="PROSITE" id="PS01124"/>
    </source>
</evidence>
<feature type="domain" description="HTH araC/xylS-type" evidence="5">
    <location>
        <begin position="523"/>
        <end position="623"/>
    </location>
</feature>
<accession>A0ABT1MI98</accession>
<evidence type="ECO:0000256" key="1">
    <source>
        <dbReference type="ARBA" id="ARBA00023015"/>
    </source>
</evidence>
<keyword evidence="3" id="KW-0804">Transcription</keyword>
<dbReference type="Gene3D" id="1.10.10.60">
    <property type="entry name" value="Homeodomain-like"/>
    <property type="match status" value="2"/>
</dbReference>
<proteinExistence type="predicted"/>
<dbReference type="PROSITE" id="PS01124">
    <property type="entry name" value="HTH_ARAC_FAMILY_2"/>
    <property type="match status" value="1"/>
</dbReference>
<dbReference type="PANTHER" id="PTHR43280:SF29">
    <property type="entry name" value="ARAC-FAMILY TRANSCRIPTIONAL REGULATOR"/>
    <property type="match status" value="1"/>
</dbReference>
<dbReference type="SMART" id="SM00342">
    <property type="entry name" value="HTH_ARAC"/>
    <property type="match status" value="1"/>
</dbReference>
<evidence type="ECO:0000313" key="6">
    <source>
        <dbReference type="EMBL" id="MCP9612337.1"/>
    </source>
</evidence>
<sequence length="628" mass="74018">MKYSVINIFLLFLFCYACNNRHDNKKAALLEQADTVTVVSPYFDIICDSAQTLSPREAIPVLLRLSERPAIEESEFKKKEMCLIKAYDIANTKQKKAVLYRMVVFYYEELYLYVPGLENYALAEGYRRCRELESGYSLSEKEWEDITVRKAEYLRWMEQYETVINLHNELLAFYTKRDDALKMISQMRAIAVLFNLMGDMAKSWEMNRKAYEVSEKKGVQDKQLGILSGMAMDAYALGHYEESLRLLKKLSFLLGKDNQENVNFKIAENYVGMDKYNIARNYFRKVLDQGNRIGRSTVYISIADTYVREERIDSAELYFRKAISDFKVSKEKQSGVFGSKLNLPYCSFPMCIRYARLLEKNGKTEAGLGVLDLMRPMAYSELARYNLKNAIEALKVYASFYRSSGEFAKAFEALDRRDSLTHYFTEQEKEKNFGTITRRYKNKEFIDSIDWKEKQIEYSKRTLVLSMFLIVLLVGIVTMLWWMYTRKRQQLSLIYNKQQEIDNLKKGLQQSDQTVDPEESLFKKTDEVMSSRYLYRDPELSLEFLSRLMNVNRTYLSACINNRSGKNFNQWLNGYRIRYVIERLDEDTDIQALYREAGFSSLASFYRSFKQYTSMSPKQYVEWEKDHK</sequence>
<dbReference type="Pfam" id="PF12833">
    <property type="entry name" value="HTH_18"/>
    <property type="match status" value="1"/>
</dbReference>
<evidence type="ECO:0000256" key="3">
    <source>
        <dbReference type="ARBA" id="ARBA00023163"/>
    </source>
</evidence>
<dbReference type="Gene3D" id="1.25.40.10">
    <property type="entry name" value="Tetratricopeptide repeat domain"/>
    <property type="match status" value="1"/>
</dbReference>
<dbReference type="Proteomes" id="UP001205603">
    <property type="component" value="Unassembled WGS sequence"/>
</dbReference>
<keyword evidence="2" id="KW-0238">DNA-binding</keyword>
<dbReference type="InterPro" id="IPR018060">
    <property type="entry name" value="HTH_AraC"/>
</dbReference>
<dbReference type="EMBL" id="JANDHW010000008">
    <property type="protein sequence ID" value="MCP9612337.1"/>
    <property type="molecule type" value="Genomic_DNA"/>
</dbReference>
<reference evidence="6 7" key="1">
    <citation type="submission" date="2022-07" db="EMBL/GenBank/DDBJ databases">
        <title>Fecal culturing of patients with breast cancer.</title>
        <authorList>
            <person name="Teng N.M.Y."/>
            <person name="Kiu R."/>
            <person name="Evans R."/>
            <person name="Baker D.J."/>
            <person name="Zenner C."/>
            <person name="Robinson S.D."/>
            <person name="Hall L.J."/>
        </authorList>
    </citation>
    <scope>NUCLEOTIDE SEQUENCE [LARGE SCALE GENOMIC DNA]</scope>
    <source>
        <strain evidence="6 7">LH1063</strain>
    </source>
</reference>
<keyword evidence="4" id="KW-1133">Transmembrane helix</keyword>
<evidence type="ECO:0000313" key="7">
    <source>
        <dbReference type="Proteomes" id="UP001205603"/>
    </source>
</evidence>
<organism evidence="6 7">
    <name type="scientific">Coprobacter tertius</name>
    <dbReference type="NCBI Taxonomy" id="2944915"/>
    <lineage>
        <taxon>Bacteria</taxon>
        <taxon>Pseudomonadati</taxon>
        <taxon>Bacteroidota</taxon>
        <taxon>Bacteroidia</taxon>
        <taxon>Bacteroidales</taxon>
        <taxon>Barnesiellaceae</taxon>
        <taxon>Coprobacter</taxon>
    </lineage>
</organism>
<dbReference type="InterPro" id="IPR009057">
    <property type="entry name" value="Homeodomain-like_sf"/>
</dbReference>
<dbReference type="InterPro" id="IPR011990">
    <property type="entry name" value="TPR-like_helical_dom_sf"/>
</dbReference>
<keyword evidence="7" id="KW-1185">Reference proteome</keyword>
<dbReference type="SUPFAM" id="SSF46689">
    <property type="entry name" value="Homeodomain-like"/>
    <property type="match status" value="1"/>
</dbReference>
<keyword evidence="1" id="KW-0805">Transcription regulation</keyword>
<dbReference type="PANTHER" id="PTHR43280">
    <property type="entry name" value="ARAC-FAMILY TRANSCRIPTIONAL REGULATOR"/>
    <property type="match status" value="1"/>
</dbReference>
<evidence type="ECO:0000256" key="2">
    <source>
        <dbReference type="ARBA" id="ARBA00023125"/>
    </source>
</evidence>
<keyword evidence="4" id="KW-0812">Transmembrane</keyword>
<dbReference type="SUPFAM" id="SSF81901">
    <property type="entry name" value="HCP-like"/>
    <property type="match status" value="1"/>
</dbReference>
<feature type="transmembrane region" description="Helical" evidence="4">
    <location>
        <begin position="463"/>
        <end position="484"/>
    </location>
</feature>
<gene>
    <name evidence="6" type="ORF">NMU02_09555</name>
</gene>